<keyword evidence="6" id="KW-0408">Iron</keyword>
<keyword evidence="3" id="KW-0560">Oxidoreductase</keyword>
<evidence type="ECO:0000256" key="2">
    <source>
        <dbReference type="ARBA" id="ARBA00022525"/>
    </source>
</evidence>
<dbReference type="PANTHER" id="PTHR11475:SF4">
    <property type="entry name" value="CHORION PEROXIDASE"/>
    <property type="match status" value="1"/>
</dbReference>
<dbReference type="SUPFAM" id="SSF48113">
    <property type="entry name" value="Heme-dependent peroxidases"/>
    <property type="match status" value="1"/>
</dbReference>
<proteinExistence type="predicted"/>
<organism evidence="7 8">
    <name type="scientific">Daphnia pulex</name>
    <name type="common">Water flea</name>
    <dbReference type="NCBI Taxonomy" id="6669"/>
    <lineage>
        <taxon>Eukaryota</taxon>
        <taxon>Metazoa</taxon>
        <taxon>Ecdysozoa</taxon>
        <taxon>Arthropoda</taxon>
        <taxon>Crustacea</taxon>
        <taxon>Branchiopoda</taxon>
        <taxon>Diplostraca</taxon>
        <taxon>Cladocera</taxon>
        <taxon>Anomopoda</taxon>
        <taxon>Daphniidae</taxon>
        <taxon>Daphnia</taxon>
    </lineage>
</organism>
<dbReference type="Proteomes" id="UP000000305">
    <property type="component" value="Unassembled WGS sequence"/>
</dbReference>
<evidence type="ECO:0000256" key="1">
    <source>
        <dbReference type="ARBA" id="ARBA00004613"/>
    </source>
</evidence>
<protein>
    <recommendedName>
        <fullName evidence="9">Peroxidase</fullName>
    </recommendedName>
</protein>
<reference evidence="7 8" key="1">
    <citation type="journal article" date="2011" name="Science">
        <title>The ecoresponsive genome of Daphnia pulex.</title>
        <authorList>
            <person name="Colbourne J.K."/>
            <person name="Pfrender M.E."/>
            <person name="Gilbert D."/>
            <person name="Thomas W.K."/>
            <person name="Tucker A."/>
            <person name="Oakley T.H."/>
            <person name="Tokishita S."/>
            <person name="Aerts A."/>
            <person name="Arnold G.J."/>
            <person name="Basu M.K."/>
            <person name="Bauer D.J."/>
            <person name="Caceres C.E."/>
            <person name="Carmel L."/>
            <person name="Casola C."/>
            <person name="Choi J.H."/>
            <person name="Detter J.C."/>
            <person name="Dong Q."/>
            <person name="Dusheyko S."/>
            <person name="Eads B.D."/>
            <person name="Frohlich T."/>
            <person name="Geiler-Samerotte K.A."/>
            <person name="Gerlach D."/>
            <person name="Hatcher P."/>
            <person name="Jogdeo S."/>
            <person name="Krijgsveld J."/>
            <person name="Kriventseva E.V."/>
            <person name="Kultz D."/>
            <person name="Laforsch C."/>
            <person name="Lindquist E."/>
            <person name="Lopez J."/>
            <person name="Manak J.R."/>
            <person name="Muller J."/>
            <person name="Pangilinan J."/>
            <person name="Patwardhan R.P."/>
            <person name="Pitluck S."/>
            <person name="Pritham E.J."/>
            <person name="Rechtsteiner A."/>
            <person name="Rho M."/>
            <person name="Rogozin I.B."/>
            <person name="Sakarya O."/>
            <person name="Salamov A."/>
            <person name="Schaack S."/>
            <person name="Shapiro H."/>
            <person name="Shiga Y."/>
            <person name="Skalitzky C."/>
            <person name="Smith Z."/>
            <person name="Souvorov A."/>
            <person name="Sung W."/>
            <person name="Tang Z."/>
            <person name="Tsuchiya D."/>
            <person name="Tu H."/>
            <person name="Vos H."/>
            <person name="Wang M."/>
            <person name="Wolf Y.I."/>
            <person name="Yamagata H."/>
            <person name="Yamada T."/>
            <person name="Ye Y."/>
            <person name="Shaw J.R."/>
            <person name="Andrews J."/>
            <person name="Crease T.J."/>
            <person name="Tang H."/>
            <person name="Lucas S.M."/>
            <person name="Robertson H.M."/>
            <person name="Bork P."/>
            <person name="Koonin E.V."/>
            <person name="Zdobnov E.M."/>
            <person name="Grigoriev I.V."/>
            <person name="Lynch M."/>
            <person name="Boore J.L."/>
        </authorList>
    </citation>
    <scope>NUCLEOTIDE SEQUENCE [LARGE SCALE GENOMIC DNA]</scope>
</reference>
<dbReference type="GO" id="GO:0006979">
    <property type="term" value="P:response to oxidative stress"/>
    <property type="evidence" value="ECO:0007669"/>
    <property type="project" value="InterPro"/>
</dbReference>
<dbReference type="Pfam" id="PF03098">
    <property type="entry name" value="An_peroxidase"/>
    <property type="match status" value="1"/>
</dbReference>
<evidence type="ECO:0000256" key="3">
    <source>
        <dbReference type="ARBA" id="ARBA00022559"/>
    </source>
</evidence>
<dbReference type="PRINTS" id="PR00457">
    <property type="entry name" value="ANPEROXIDASE"/>
</dbReference>
<evidence type="ECO:0000256" key="4">
    <source>
        <dbReference type="ARBA" id="ARBA00022729"/>
    </source>
</evidence>
<feature type="binding site" description="axial binding residue" evidence="6">
    <location>
        <position position="384"/>
    </location>
    <ligand>
        <name>heme b</name>
        <dbReference type="ChEBI" id="CHEBI:60344"/>
    </ligand>
    <ligandPart>
        <name>Fe</name>
        <dbReference type="ChEBI" id="CHEBI:18248"/>
    </ligandPart>
</feature>
<dbReference type="PANTHER" id="PTHR11475">
    <property type="entry name" value="OXIDASE/PEROXIDASE"/>
    <property type="match status" value="1"/>
</dbReference>
<keyword evidence="8" id="KW-1185">Reference proteome</keyword>
<evidence type="ECO:0000313" key="7">
    <source>
        <dbReference type="EMBL" id="EFX86584.1"/>
    </source>
</evidence>
<keyword evidence="6" id="KW-0349">Heme</keyword>
<accession>E9G109</accession>
<dbReference type="OrthoDB" id="823504at2759"/>
<dbReference type="Gene3D" id="1.10.640.10">
    <property type="entry name" value="Haem peroxidase domain superfamily, animal type"/>
    <property type="match status" value="1"/>
</dbReference>
<name>E9G109_DAPPU</name>
<keyword evidence="3" id="KW-0575">Peroxidase</keyword>
<gene>
    <name evidence="7" type="ORF">DAPPUDRAFT_307875</name>
</gene>
<evidence type="ECO:0000313" key="8">
    <source>
        <dbReference type="Proteomes" id="UP000000305"/>
    </source>
</evidence>
<dbReference type="GO" id="GO:0004601">
    <property type="term" value="F:peroxidase activity"/>
    <property type="evidence" value="ECO:0000318"/>
    <property type="project" value="GO_Central"/>
</dbReference>
<dbReference type="PROSITE" id="PS50292">
    <property type="entry name" value="PEROXIDASE_3"/>
    <property type="match status" value="1"/>
</dbReference>
<dbReference type="GO" id="GO:0005576">
    <property type="term" value="C:extracellular region"/>
    <property type="evidence" value="ECO:0007669"/>
    <property type="project" value="UniProtKB-SubCell"/>
</dbReference>
<dbReference type="FunFam" id="1.10.640.10:FF:000003">
    <property type="entry name" value="chorion peroxidase"/>
    <property type="match status" value="1"/>
</dbReference>
<evidence type="ECO:0008006" key="9">
    <source>
        <dbReference type="Google" id="ProtNLM"/>
    </source>
</evidence>
<dbReference type="KEGG" id="dpx:DAPPUDRAFT_307875"/>
<dbReference type="EMBL" id="GL732529">
    <property type="protein sequence ID" value="EFX86584.1"/>
    <property type="molecule type" value="Genomic_DNA"/>
</dbReference>
<evidence type="ECO:0000256" key="6">
    <source>
        <dbReference type="PIRSR" id="PIRSR619791-2"/>
    </source>
</evidence>
<dbReference type="GO" id="GO:0020037">
    <property type="term" value="F:heme binding"/>
    <property type="evidence" value="ECO:0007669"/>
    <property type="project" value="InterPro"/>
</dbReference>
<dbReference type="HOGENOM" id="CLU_006087_5_2_1"/>
<dbReference type="InterPro" id="IPR019791">
    <property type="entry name" value="Haem_peroxidase_animal"/>
</dbReference>
<evidence type="ECO:0000256" key="5">
    <source>
        <dbReference type="ARBA" id="ARBA00023180"/>
    </source>
</evidence>
<dbReference type="OMA" id="ERSFFRY"/>
<keyword evidence="5" id="KW-0325">Glycoprotein</keyword>
<keyword evidence="4" id="KW-0732">Signal</keyword>
<dbReference type="CDD" id="cd09823">
    <property type="entry name" value="peroxinectin_like"/>
    <property type="match status" value="1"/>
</dbReference>
<sequence length="624" mass="69997">MFLFSDTVSAQQVASAFSQISLRDTSLSGICPANPPCNNPRSPFRTLDGSCNNIANSIWGRSSTQYIRLLESDYDDHVSTPRKAKNWRQGRELPSPRLVSISVVHDENSPSDSTTLWTMQFGQFMDHDLISTPATPDTITCCTDDGKPLTADKLDPVKCLPIAIPQDDPFYSQFGQTCMQFLRSDGAPRLDCRFGSREQMNANTHFLDLSVVYGSDDKTAEDLRTKENGKLKVSPLRNHHEKHLLPEGESPLGRPCSLAREISGVEESSEIKCFNAGDGRSSVTPSMAVSQTVFLREHNRLTGELAKLNPSWNDERLYQEARRILIAQAQHITYNEWLPVVIGRKKMQELGLLPLQSGFSQSYDGNLNPAITNEFVSAAFRFGHSLVQGRYSLFNEQRQKVGTEKVLRQHFFRTQEVYTPGNLDKFLISLATTPVQNVDNGFTVELTNHLFEDPAQRFGADLVALNIQRGRDHGIPSYNAYREMCGLKKASNFDDLCDTIPSVIINRFKMLYDSVDDIDLFIAGTSERVVEGALVGPTFQCMIGQQFLRLKRSDRYFYDLSGQAGSFTQAQLDEIRKVSLARLVCDNSRVEKFQPLIFKSVSATNPIVDCKSSSIPSMSLHPWK</sequence>
<dbReference type="InterPro" id="IPR010255">
    <property type="entry name" value="Haem_peroxidase_sf"/>
</dbReference>
<dbReference type="eggNOG" id="KOG2408">
    <property type="taxonomic scope" value="Eukaryota"/>
</dbReference>
<dbReference type="GO" id="GO:0046872">
    <property type="term" value="F:metal ion binding"/>
    <property type="evidence" value="ECO:0007669"/>
    <property type="project" value="UniProtKB-KW"/>
</dbReference>
<dbReference type="InterPro" id="IPR037120">
    <property type="entry name" value="Haem_peroxidase_sf_animal"/>
</dbReference>
<comment type="subcellular location">
    <subcellularLocation>
        <location evidence="1">Secreted</location>
    </subcellularLocation>
</comment>
<dbReference type="AlphaFoldDB" id="E9G109"/>
<dbReference type="InParanoid" id="E9G109"/>
<keyword evidence="6" id="KW-0479">Metal-binding</keyword>
<dbReference type="PhylomeDB" id="E9G109"/>
<keyword evidence="2" id="KW-0964">Secreted</keyword>
<dbReference type="FunCoup" id="E9G109">
    <property type="interactions" value="38"/>
</dbReference>